<feature type="region of interest" description="Disordered" evidence="5">
    <location>
        <begin position="560"/>
        <end position="582"/>
    </location>
</feature>
<keyword evidence="2 4" id="KW-0863">Zinc-finger</keyword>
<gene>
    <name evidence="7" type="primary">NDAI0D04520</name>
    <name evidence="7" type="ordered locus">NDAI_0D04520</name>
</gene>
<evidence type="ECO:0000259" key="6">
    <source>
        <dbReference type="PROSITE" id="PS50808"/>
    </source>
</evidence>
<dbReference type="OrthoDB" id="4067948at2759"/>
<keyword evidence="1" id="KW-0479">Metal-binding</keyword>
<dbReference type="EMBL" id="HE580270">
    <property type="protein sequence ID" value="CCD24766.1"/>
    <property type="molecule type" value="Genomic_DNA"/>
</dbReference>
<dbReference type="Proteomes" id="UP000000689">
    <property type="component" value="Chromosome 4"/>
</dbReference>
<evidence type="ECO:0000256" key="4">
    <source>
        <dbReference type="PROSITE-ProRule" id="PRU00027"/>
    </source>
</evidence>
<dbReference type="eggNOG" id="ENOG502RKC9">
    <property type="taxonomic scope" value="Eukaryota"/>
</dbReference>
<keyword evidence="8" id="KW-1185">Reference proteome</keyword>
<name>G0WAF5_NAUDC</name>
<protein>
    <recommendedName>
        <fullName evidence="6">BED-type domain-containing protein</fullName>
    </recommendedName>
</protein>
<reference evidence="7 8" key="1">
    <citation type="journal article" date="2011" name="Proc. Natl. Acad. Sci. U.S.A.">
        <title>Evolutionary erosion of yeast sex chromosomes by mating-type switching accidents.</title>
        <authorList>
            <person name="Gordon J.L."/>
            <person name="Armisen D."/>
            <person name="Proux-Wera E."/>
            <person name="Oheigeartaigh S.S."/>
            <person name="Byrne K.P."/>
            <person name="Wolfe K.H."/>
        </authorList>
    </citation>
    <scope>NUCLEOTIDE SEQUENCE [LARGE SCALE GENOMIC DNA]</scope>
    <source>
        <strain evidence="8">ATCC 10597 / BCRC 20456 / CBS 421 / NBRC 0211 / NRRL Y-12639</strain>
    </source>
</reference>
<feature type="region of interest" description="Disordered" evidence="5">
    <location>
        <begin position="1"/>
        <end position="34"/>
    </location>
</feature>
<evidence type="ECO:0000256" key="1">
    <source>
        <dbReference type="ARBA" id="ARBA00022723"/>
    </source>
</evidence>
<accession>G0WAF5</accession>
<evidence type="ECO:0000313" key="7">
    <source>
        <dbReference type="EMBL" id="CCD24766.1"/>
    </source>
</evidence>
<dbReference type="HOGENOM" id="CLU_008135_0_0_1"/>
<dbReference type="GO" id="GO:0003677">
    <property type="term" value="F:DNA binding"/>
    <property type="evidence" value="ECO:0007669"/>
    <property type="project" value="InterPro"/>
</dbReference>
<dbReference type="AlphaFoldDB" id="G0WAF5"/>
<evidence type="ECO:0000256" key="2">
    <source>
        <dbReference type="ARBA" id="ARBA00022771"/>
    </source>
</evidence>
<dbReference type="OMA" id="TKVKCKH"/>
<sequence>MLSSHDSTEDPAGYSETLPSATEDATDKEENQPSITDTSIELPIENIGHNDHVLNSVDNTSDNDLNANVEENDITFAVTEHDGNTKWVPAQTLKKTNALLWTHYLGIDGALNIVKCKHCNTILKRGPHDAAKNSTVNFRMHLKTAHKVTPNMSFYDEENILDNNVTKNLHSRESTLDDVSSTFDSQLFKRRKYIKKPKTLPPFTLDMSKEITKLKPRDVPSETTIKTRQHFFPSNNLLAIVVASENLPLDFANNSALKLLMSSILTSLPTSPDSIRENIIGMATSINKMIRKSSIQNDYHLPFELDISHLRNDLIGTERKLLLCTLIMNGLKDLPSFNFYSLSHQIWNQQYSLISIQFIDYVNSKLRILPISIEDMGNKPITPKLLNRQLYNVISKYPGLTNSLLSISAPRKICDTLKSADPIPNEFGKRGYDHTENSVIHNYDDGEEEEEHAEQEIINSVIENAIQNLHYQPCIVSALEDCVTVFFGLPSTNIYEEQISKSDMVSTLRNKDDTALDSLIDLNRLDISLSIFEKISSFYEEINNDSWQMERFQATYSDIFGNNNNNNNNNNDDDDDGENDILNQTKNPFNKKFYSSSIHCLKRFLRLRPLIENMTPFLQNEIFSDLDFQIMKSTLLTLQSLNKLILLHYVSPSDFNFINIIPTILTIEAHINQQLEISKYNRYKRPFLLVQNLIKSIKDRLLLNDTNLLGSFLSPIIVSNESRLKTVFGTTDTGKIIKRVSNIAMKIVMKYVHVPDEEKLMEKGENGTHDESETEHEPEPFLQLAFGTIGRSSEKSPKTRLIDDVQECCQQLFERLFLAFLRNVQSEYPKGRKIFCEKNGYIPTNDGQYRKVNASGGANDYDDNDALGYEDSFSNALNDEDVHTGSQNILDPIEELLTIHLPLCDIFWNQYLMYNTDPLFTIILNIVRSISSTSKRSEYAFLKNYRANISGSILEETIKVAVFDKQCAIGKVDFNSDTLTSLGNYI</sequence>
<feature type="domain" description="BED-type" evidence="6">
    <location>
        <begin position="95"/>
        <end position="153"/>
    </location>
</feature>
<dbReference type="InterPro" id="IPR003656">
    <property type="entry name" value="Znf_BED"/>
</dbReference>
<dbReference type="GO" id="GO:0008270">
    <property type="term" value="F:zinc ion binding"/>
    <property type="evidence" value="ECO:0007669"/>
    <property type="project" value="UniProtKB-KW"/>
</dbReference>
<evidence type="ECO:0000313" key="8">
    <source>
        <dbReference type="Proteomes" id="UP000000689"/>
    </source>
</evidence>
<dbReference type="SMART" id="SM00614">
    <property type="entry name" value="ZnF_BED"/>
    <property type="match status" value="1"/>
</dbReference>
<proteinExistence type="predicted"/>
<dbReference type="RefSeq" id="XP_003670009.1">
    <property type="nucleotide sequence ID" value="XM_003669961.1"/>
</dbReference>
<evidence type="ECO:0000256" key="3">
    <source>
        <dbReference type="ARBA" id="ARBA00022833"/>
    </source>
</evidence>
<organism evidence="7 8">
    <name type="scientific">Naumovozyma dairenensis (strain ATCC 10597 / BCRC 20456 / CBS 421 / NBRC 0211 / NRRL Y-12639)</name>
    <name type="common">Saccharomyces dairenensis</name>
    <dbReference type="NCBI Taxonomy" id="1071378"/>
    <lineage>
        <taxon>Eukaryota</taxon>
        <taxon>Fungi</taxon>
        <taxon>Dikarya</taxon>
        <taxon>Ascomycota</taxon>
        <taxon>Saccharomycotina</taxon>
        <taxon>Saccharomycetes</taxon>
        <taxon>Saccharomycetales</taxon>
        <taxon>Saccharomycetaceae</taxon>
        <taxon>Naumovozyma</taxon>
    </lineage>
</organism>
<evidence type="ECO:0000256" key="5">
    <source>
        <dbReference type="SAM" id="MobiDB-lite"/>
    </source>
</evidence>
<dbReference type="KEGG" id="ndi:NDAI_0D04520"/>
<dbReference type="PROSITE" id="PS50808">
    <property type="entry name" value="ZF_BED"/>
    <property type="match status" value="1"/>
</dbReference>
<dbReference type="GeneID" id="11495169"/>
<dbReference type="Pfam" id="PF02892">
    <property type="entry name" value="zf-BED"/>
    <property type="match status" value="1"/>
</dbReference>
<keyword evidence="3" id="KW-0862">Zinc</keyword>